<accession>Q3SUP6</accession>
<dbReference type="HOGENOM" id="CLU_1516367_0_0_5"/>
<name>Q3SUP6_NITWN</name>
<evidence type="ECO:0000256" key="1">
    <source>
        <dbReference type="SAM" id="MobiDB-lite"/>
    </source>
</evidence>
<dbReference type="STRING" id="323098.Nwi_0729"/>
<feature type="transmembrane region" description="Helical" evidence="2">
    <location>
        <begin position="102"/>
        <end position="121"/>
    </location>
</feature>
<keyword evidence="2" id="KW-0472">Membrane</keyword>
<sequence>MSSKNNDEMTGIVMVFALIGGMVYAAILAVGFLIILGVAVVTIGFTILSLIAWNRPVRAFGQVITPEEARRFIKQGLHGLWMFPFALALLECFTSLRVNWDYLWVYLFIGYAMGSLGVECIPTHDENGQPLIEILPPDYQPPRQEVLLPPAREPRPAPEPEPEPFRFASWDDEERAS</sequence>
<evidence type="ECO:0000256" key="2">
    <source>
        <dbReference type="SAM" id="Phobius"/>
    </source>
</evidence>
<keyword evidence="2" id="KW-0812">Transmembrane</keyword>
<dbReference type="EMBL" id="CP000115">
    <property type="protein sequence ID" value="ABA03995.1"/>
    <property type="molecule type" value="Genomic_DNA"/>
</dbReference>
<dbReference type="AlphaFoldDB" id="Q3SUP6"/>
<feature type="region of interest" description="Disordered" evidence="1">
    <location>
        <begin position="138"/>
        <end position="177"/>
    </location>
</feature>
<organism evidence="3 4">
    <name type="scientific">Nitrobacter winogradskyi (strain ATCC 25391 / DSM 10237 / CIP 104748 / NCIMB 11846 / Nb-255)</name>
    <dbReference type="NCBI Taxonomy" id="323098"/>
    <lineage>
        <taxon>Bacteria</taxon>
        <taxon>Pseudomonadati</taxon>
        <taxon>Pseudomonadota</taxon>
        <taxon>Alphaproteobacteria</taxon>
        <taxon>Hyphomicrobiales</taxon>
        <taxon>Nitrobacteraceae</taxon>
        <taxon>Nitrobacter</taxon>
    </lineage>
</organism>
<dbReference type="KEGG" id="nwi:Nwi_0729"/>
<proteinExistence type="predicted"/>
<reference evidence="3 4" key="1">
    <citation type="journal article" date="2006" name="Appl. Environ. Microbiol.">
        <title>Genome sequence of the chemolithoautotrophic nitrite-oxidizing bacterium Nitrobacter winogradskyi Nb-255.</title>
        <authorList>
            <person name="Starkenburg S.R."/>
            <person name="Chain P.S."/>
            <person name="Sayavedra-Soto L.A."/>
            <person name="Hauser L."/>
            <person name="Land M.L."/>
            <person name="Larimer F.W."/>
            <person name="Malfatti S.A."/>
            <person name="Klotz M.G."/>
            <person name="Bottomley P.J."/>
            <person name="Arp D.J."/>
            <person name="Hickey W.J."/>
        </authorList>
    </citation>
    <scope>NUCLEOTIDE SEQUENCE [LARGE SCALE GENOMIC DNA]</scope>
    <source>
        <strain evidence="4">ATCC 25391 / DSM 10237 / CIP 104748 / NCIMB 11846 / Nb-255</strain>
    </source>
</reference>
<keyword evidence="4" id="KW-1185">Reference proteome</keyword>
<protein>
    <submittedName>
        <fullName evidence="3">Uncharacterized protein</fullName>
    </submittedName>
</protein>
<feature type="transmembrane region" description="Helical" evidence="2">
    <location>
        <begin position="9"/>
        <end position="27"/>
    </location>
</feature>
<feature type="transmembrane region" description="Helical" evidence="2">
    <location>
        <begin position="33"/>
        <end position="53"/>
    </location>
</feature>
<keyword evidence="2" id="KW-1133">Transmembrane helix</keyword>
<gene>
    <name evidence="3" type="ordered locus">Nwi_0729</name>
</gene>
<evidence type="ECO:0000313" key="3">
    <source>
        <dbReference type="EMBL" id="ABA03995.1"/>
    </source>
</evidence>
<feature type="transmembrane region" description="Helical" evidence="2">
    <location>
        <begin position="79"/>
        <end position="96"/>
    </location>
</feature>
<dbReference type="Proteomes" id="UP000002531">
    <property type="component" value="Chromosome"/>
</dbReference>
<evidence type="ECO:0000313" key="4">
    <source>
        <dbReference type="Proteomes" id="UP000002531"/>
    </source>
</evidence>